<organism evidence="2 3">
    <name type="scientific">Psychroserpens ponticola</name>
    <dbReference type="NCBI Taxonomy" id="2932268"/>
    <lineage>
        <taxon>Bacteria</taxon>
        <taxon>Pseudomonadati</taxon>
        <taxon>Bacteroidota</taxon>
        <taxon>Flavobacteriia</taxon>
        <taxon>Flavobacteriales</taxon>
        <taxon>Flavobacteriaceae</taxon>
        <taxon>Psychroserpens</taxon>
    </lineage>
</organism>
<reference evidence="2 3" key="1">
    <citation type="submission" date="2023-01" db="EMBL/GenBank/DDBJ databases">
        <title>Psychroserpens ponticola sp. nov., isolated from seawater.</title>
        <authorList>
            <person name="Kristyanto S."/>
            <person name="Jung J."/>
            <person name="Kim J.M."/>
            <person name="Jeon C.O."/>
        </authorList>
    </citation>
    <scope>NUCLEOTIDE SEQUENCE [LARGE SCALE GENOMIC DNA]</scope>
    <source>
        <strain evidence="2 3">MSW6</strain>
    </source>
</reference>
<feature type="compositionally biased region" description="Basic and acidic residues" evidence="1">
    <location>
        <begin position="51"/>
        <end position="65"/>
    </location>
</feature>
<feature type="region of interest" description="Disordered" evidence="1">
    <location>
        <begin position="43"/>
        <end position="65"/>
    </location>
</feature>
<protein>
    <recommendedName>
        <fullName evidence="4">DUF3606 domain-containing protein</fullName>
    </recommendedName>
</protein>
<gene>
    <name evidence="2" type="ORF">MUN68_008255</name>
</gene>
<dbReference type="EMBL" id="CP116221">
    <property type="protein sequence ID" value="WCO03487.1"/>
    <property type="molecule type" value="Genomic_DNA"/>
</dbReference>
<sequence>MKNPLTKQQERLRGKKVNDMTNQELETWIQACDKMENWVNANKARRSWTQSRDKAESELEKRTKN</sequence>
<accession>A0ABY7S2I2</accession>
<keyword evidence="3" id="KW-1185">Reference proteome</keyword>
<evidence type="ECO:0000313" key="3">
    <source>
        <dbReference type="Proteomes" id="UP001202717"/>
    </source>
</evidence>
<evidence type="ECO:0000256" key="1">
    <source>
        <dbReference type="SAM" id="MobiDB-lite"/>
    </source>
</evidence>
<evidence type="ECO:0000313" key="2">
    <source>
        <dbReference type="EMBL" id="WCO03487.1"/>
    </source>
</evidence>
<dbReference type="Proteomes" id="UP001202717">
    <property type="component" value="Chromosome"/>
</dbReference>
<evidence type="ECO:0008006" key="4">
    <source>
        <dbReference type="Google" id="ProtNLM"/>
    </source>
</evidence>
<name>A0ABY7S2I2_9FLAO</name>
<proteinExistence type="predicted"/>
<dbReference type="RefSeq" id="WP_249997443.1">
    <property type="nucleotide sequence ID" value="NZ_CP116221.1"/>
</dbReference>